<dbReference type="SUPFAM" id="SSF51126">
    <property type="entry name" value="Pectin lyase-like"/>
    <property type="match status" value="1"/>
</dbReference>
<dbReference type="EMBL" id="QHKM01000004">
    <property type="protein sequence ID" value="RAK66037.1"/>
    <property type="molecule type" value="Genomic_DNA"/>
</dbReference>
<evidence type="ECO:0000313" key="3">
    <source>
        <dbReference type="EMBL" id="RAK66037.1"/>
    </source>
</evidence>
<evidence type="ECO:0000313" key="4">
    <source>
        <dbReference type="Proteomes" id="UP000248553"/>
    </source>
</evidence>
<keyword evidence="2" id="KW-0325">Glycoprotein</keyword>
<dbReference type="InterPro" id="IPR012334">
    <property type="entry name" value="Pectin_lyas_fold"/>
</dbReference>
<comment type="caution">
    <text evidence="3">The sequence shown here is derived from an EMBL/GenBank/DDBJ whole genome shotgun (WGS) entry which is preliminary data.</text>
</comment>
<protein>
    <submittedName>
        <fullName evidence="3">Pectate lyase</fullName>
    </submittedName>
</protein>
<proteinExistence type="predicted"/>
<dbReference type="PANTHER" id="PTHR42970">
    <property type="entry name" value="PECTATE LYASE C-RELATED"/>
    <property type="match status" value="1"/>
</dbReference>
<keyword evidence="4" id="KW-1185">Reference proteome</keyword>
<sequence>MALALSLGTPVATAQQPAFPGAEGAGKFASGGRGTAAVPTTVFEVSRLADDGAPGSLRYALTQPAAARTVVFRVCGTIHLLKPLRIPANTTLAGQTAPGEGICLADRPVSIGGDNVVVRFLRFRLGDRYQNGGRVDGSGHDDALGSYQHRRILLDHCSVSWSTDEALSVYAGDSTTVQWCLISEPLNYSYHYETGAPDFQQHGYGGIWGGRRASFHHNLFAHCQGRNPRFDGSLNLPPGPAGPETCDFRNNVIYNWGAYTIDGGAGGQYNLVNNYYKPGPSTSKGSKSGVPRRAEIIQADRGTKQPPLPYGRYFLRGNYVEGAPAVSRRNWLGAAMSGGSLADTARAQAAAPFDVPPVPTETAAQAYAAVLQHVGCVLPARDTLDQRIIRDVLNGTGRLIDVQGGYPHGTPYAVSQSAWPVLRCGPAPADTDHDGMPDSWEKAHQLNLRDAADRSRPGPDGYTALEQYLNSLVRLPPAQ</sequence>
<dbReference type="AlphaFoldDB" id="A0A328BGJ5"/>
<keyword evidence="3" id="KW-0456">Lyase</keyword>
<dbReference type="InterPro" id="IPR052063">
    <property type="entry name" value="Polysaccharide_Lyase_1"/>
</dbReference>
<organism evidence="3 4">
    <name type="scientific">Hymenobacter edaphi</name>
    <dbReference type="NCBI Taxonomy" id="2211146"/>
    <lineage>
        <taxon>Bacteria</taxon>
        <taxon>Pseudomonadati</taxon>
        <taxon>Bacteroidota</taxon>
        <taxon>Cytophagia</taxon>
        <taxon>Cytophagales</taxon>
        <taxon>Hymenobacteraceae</taxon>
        <taxon>Hymenobacter</taxon>
    </lineage>
</organism>
<evidence type="ECO:0000256" key="1">
    <source>
        <dbReference type="ARBA" id="ARBA00022723"/>
    </source>
</evidence>
<evidence type="ECO:0000256" key="2">
    <source>
        <dbReference type="ARBA" id="ARBA00023180"/>
    </source>
</evidence>
<dbReference type="GO" id="GO:0016829">
    <property type="term" value="F:lyase activity"/>
    <property type="evidence" value="ECO:0007669"/>
    <property type="project" value="UniProtKB-KW"/>
</dbReference>
<dbReference type="InterPro" id="IPR011050">
    <property type="entry name" value="Pectin_lyase_fold/virulence"/>
</dbReference>
<dbReference type="GO" id="GO:0046872">
    <property type="term" value="F:metal ion binding"/>
    <property type="evidence" value="ECO:0007669"/>
    <property type="project" value="UniProtKB-KW"/>
</dbReference>
<name>A0A328BGJ5_9BACT</name>
<keyword evidence="1" id="KW-0479">Metal-binding</keyword>
<dbReference type="Proteomes" id="UP000248553">
    <property type="component" value="Unassembled WGS sequence"/>
</dbReference>
<gene>
    <name evidence="3" type="ORF">DLM85_15145</name>
</gene>
<accession>A0A328BGJ5</accession>
<dbReference type="PANTHER" id="PTHR42970:SF1">
    <property type="entry name" value="PECTATE LYASE C-RELATED"/>
    <property type="match status" value="1"/>
</dbReference>
<reference evidence="4" key="1">
    <citation type="submission" date="2018-05" db="EMBL/GenBank/DDBJ databases">
        <authorList>
            <person name="Nie L."/>
        </authorList>
    </citation>
    <scope>NUCLEOTIDE SEQUENCE [LARGE SCALE GENOMIC DNA]</scope>
    <source>
        <strain evidence="4">NL</strain>
    </source>
</reference>
<dbReference type="Gene3D" id="2.160.20.10">
    <property type="entry name" value="Single-stranded right-handed beta-helix, Pectin lyase-like"/>
    <property type="match status" value="1"/>
</dbReference>